<dbReference type="Proteomes" id="UP000187485">
    <property type="component" value="Unassembled WGS sequence"/>
</dbReference>
<accession>A0A1L8CTK5</accession>
<dbReference type="AlphaFoldDB" id="A0A1L8CTK5"/>
<protein>
    <submittedName>
        <fullName evidence="1">Uncharacterized protein</fullName>
    </submittedName>
</protein>
<keyword evidence="2" id="KW-1185">Reference proteome</keyword>
<evidence type="ECO:0000313" key="1">
    <source>
        <dbReference type="EMBL" id="GAV22243.1"/>
    </source>
</evidence>
<reference evidence="2" key="1">
    <citation type="submission" date="2016-12" db="EMBL/GenBank/DDBJ databases">
        <title>Draft Genome Sequences od Carboxydothermus pertinax and islandicus, Hydrogenogenic Carboxydotrophic Bacteria.</title>
        <authorList>
            <person name="Fukuyama Y."/>
            <person name="Ohmae K."/>
            <person name="Yoneda Y."/>
            <person name="Yoshida T."/>
            <person name="Sako Y."/>
        </authorList>
    </citation>
    <scope>NUCLEOTIDE SEQUENCE [LARGE SCALE GENOMIC DNA]</scope>
    <source>
        <strain evidence="2">Ug1</strain>
    </source>
</reference>
<dbReference type="RefSeq" id="WP_075858733.1">
    <property type="nucleotide sequence ID" value="NZ_BDJK01000010.1"/>
</dbReference>
<organism evidence="1 2">
    <name type="scientific">Carboxydothermus pertinax</name>
    <dbReference type="NCBI Taxonomy" id="870242"/>
    <lineage>
        <taxon>Bacteria</taxon>
        <taxon>Bacillati</taxon>
        <taxon>Bacillota</taxon>
        <taxon>Clostridia</taxon>
        <taxon>Thermoanaerobacterales</taxon>
        <taxon>Thermoanaerobacteraceae</taxon>
        <taxon>Carboxydothermus</taxon>
    </lineage>
</organism>
<proteinExistence type="predicted"/>
<sequence>MERNFYLKLKLKKIEEQIKFREDFYRLLHGNFPVLKLNQKAYIPISWLNEYWQNFYKLNEELFRERKKLMEELNITTKILPFSKSKIS</sequence>
<name>A0A1L8CTK5_9THEO</name>
<dbReference type="OrthoDB" id="1726431at2"/>
<comment type="caution">
    <text evidence="1">The sequence shown here is derived from an EMBL/GenBank/DDBJ whole genome shotgun (WGS) entry which is preliminary data.</text>
</comment>
<gene>
    <name evidence="1" type="ORF">cpu_07530</name>
</gene>
<evidence type="ECO:0000313" key="2">
    <source>
        <dbReference type="Proteomes" id="UP000187485"/>
    </source>
</evidence>
<dbReference type="EMBL" id="BDJK01000010">
    <property type="protein sequence ID" value="GAV22243.1"/>
    <property type="molecule type" value="Genomic_DNA"/>
</dbReference>